<keyword evidence="3" id="KW-1185">Reference proteome</keyword>
<dbReference type="Proteomes" id="UP000789901">
    <property type="component" value="Unassembled WGS sequence"/>
</dbReference>
<feature type="non-terminal residue" evidence="2">
    <location>
        <position position="173"/>
    </location>
</feature>
<accession>A0ABN7WFB6</accession>
<evidence type="ECO:0000313" key="2">
    <source>
        <dbReference type="EMBL" id="CAG8830037.1"/>
    </source>
</evidence>
<sequence>MNEKDQSKHRKRNQQMKSKKNINPNEGQDMRILRCVDIADNGFVGCCYQNGKDAENDKYSKIKTHSAKTNKDEYTINHNHIMLHSNEKVGFYKRLYLDRIIGCEGVENVGSRMTMIFSDKTEKDYSVERATAEVANNIIKMRKGMNNVRCYYQHGTKYGLDYAQSVKENAKCK</sequence>
<evidence type="ECO:0000313" key="3">
    <source>
        <dbReference type="Proteomes" id="UP000789901"/>
    </source>
</evidence>
<reference evidence="2 3" key="1">
    <citation type="submission" date="2021-06" db="EMBL/GenBank/DDBJ databases">
        <authorList>
            <person name="Kallberg Y."/>
            <person name="Tangrot J."/>
            <person name="Rosling A."/>
        </authorList>
    </citation>
    <scope>NUCLEOTIDE SEQUENCE [LARGE SCALE GENOMIC DNA]</scope>
    <source>
        <strain evidence="2 3">120-4 pot B 10/14</strain>
    </source>
</reference>
<proteinExistence type="predicted"/>
<protein>
    <submittedName>
        <fullName evidence="2">11456_t:CDS:1</fullName>
    </submittedName>
</protein>
<dbReference type="EMBL" id="CAJVQB010042017">
    <property type="protein sequence ID" value="CAG8830037.1"/>
    <property type="molecule type" value="Genomic_DNA"/>
</dbReference>
<evidence type="ECO:0000256" key="1">
    <source>
        <dbReference type="SAM" id="MobiDB-lite"/>
    </source>
</evidence>
<organism evidence="2 3">
    <name type="scientific">Gigaspora margarita</name>
    <dbReference type="NCBI Taxonomy" id="4874"/>
    <lineage>
        <taxon>Eukaryota</taxon>
        <taxon>Fungi</taxon>
        <taxon>Fungi incertae sedis</taxon>
        <taxon>Mucoromycota</taxon>
        <taxon>Glomeromycotina</taxon>
        <taxon>Glomeromycetes</taxon>
        <taxon>Diversisporales</taxon>
        <taxon>Gigasporaceae</taxon>
        <taxon>Gigaspora</taxon>
    </lineage>
</organism>
<feature type="region of interest" description="Disordered" evidence="1">
    <location>
        <begin position="1"/>
        <end position="26"/>
    </location>
</feature>
<feature type="compositionally biased region" description="Basic residues" evidence="1">
    <location>
        <begin position="7"/>
        <end position="20"/>
    </location>
</feature>
<name>A0ABN7WFB6_GIGMA</name>
<gene>
    <name evidence="2" type="ORF">GMARGA_LOCUS30178</name>
</gene>
<comment type="caution">
    <text evidence="2">The sequence shown here is derived from an EMBL/GenBank/DDBJ whole genome shotgun (WGS) entry which is preliminary data.</text>
</comment>